<organism evidence="5">
    <name type="scientific">Magnetococcus massalia (strain MO-1)</name>
    <dbReference type="NCBI Taxonomy" id="451514"/>
    <lineage>
        <taxon>Bacteria</taxon>
        <taxon>Pseudomonadati</taxon>
        <taxon>Pseudomonadota</taxon>
        <taxon>Magnetococcia</taxon>
        <taxon>Magnetococcales</taxon>
        <taxon>Magnetococcaceae</taxon>
        <taxon>Magnetococcus</taxon>
    </lineage>
</organism>
<feature type="domain" description="DUF4126" evidence="4">
    <location>
        <begin position="11"/>
        <end position="183"/>
    </location>
</feature>
<feature type="transmembrane region" description="Helical" evidence="2">
    <location>
        <begin position="12"/>
        <end position="37"/>
    </location>
</feature>
<dbReference type="InterPro" id="IPR025196">
    <property type="entry name" value="DUF4126"/>
</dbReference>
<sequence>MENYDQLINTLALTMGASWASGINLYAAMAVLGFGAANGSIVLPPDLQILAHPMVLMASAVMYFVEFIADKTPGVDTGWDTIHTFVRIPAGAMMAAGAVGEVGPAMEMAAAIMGGGLATVSHATKAGSRVVINTSPEPFSNWGASIGEDVAVIAGLWTALTHPVIFLIALALFILFAAWLLPKIWGAIKGVFRWIGRLFGAGDGNPAQAQAPPDAGGGGALNAPPDDPVKAAAESASEDRLEKLHRLKGLLDEGVLTQAEFEQEKQKILQSD</sequence>
<feature type="domain" description="SHOCT" evidence="3">
    <location>
        <begin position="242"/>
        <end position="269"/>
    </location>
</feature>
<evidence type="ECO:0008006" key="6">
    <source>
        <dbReference type="Google" id="ProtNLM"/>
    </source>
</evidence>
<name>A0A1S7LKY8_MAGMO</name>
<dbReference type="Pfam" id="PF13548">
    <property type="entry name" value="DUF4126"/>
    <property type="match status" value="1"/>
</dbReference>
<evidence type="ECO:0000259" key="4">
    <source>
        <dbReference type="Pfam" id="PF13548"/>
    </source>
</evidence>
<dbReference type="Pfam" id="PF09851">
    <property type="entry name" value="SHOCT"/>
    <property type="match status" value="1"/>
</dbReference>
<dbReference type="InterPro" id="IPR018649">
    <property type="entry name" value="SHOCT"/>
</dbReference>
<keyword evidence="2" id="KW-0472">Membrane</keyword>
<protein>
    <recommendedName>
        <fullName evidence="6">DUF4126 domain-containing protein</fullName>
    </recommendedName>
</protein>
<evidence type="ECO:0000256" key="1">
    <source>
        <dbReference type="SAM" id="MobiDB-lite"/>
    </source>
</evidence>
<feature type="transmembrane region" description="Helical" evidence="2">
    <location>
        <begin position="49"/>
        <end position="69"/>
    </location>
</feature>
<reference evidence="5" key="1">
    <citation type="submission" date="2015-04" db="EMBL/GenBank/DDBJ databases">
        <authorList>
            <person name="Syromyatnikov M.Y."/>
            <person name="Popov V.N."/>
        </authorList>
    </citation>
    <scope>NUCLEOTIDE SEQUENCE</scope>
    <source>
        <strain evidence="5">MO-1</strain>
    </source>
</reference>
<feature type="transmembrane region" description="Helical" evidence="2">
    <location>
        <begin position="164"/>
        <end position="181"/>
    </location>
</feature>
<gene>
    <name evidence="5" type="ORF">MAGMO_2632</name>
</gene>
<dbReference type="EMBL" id="LO017727">
    <property type="protein sequence ID" value="CRH06787.1"/>
    <property type="molecule type" value="Genomic_DNA"/>
</dbReference>
<feature type="region of interest" description="Disordered" evidence="1">
    <location>
        <begin position="206"/>
        <end position="236"/>
    </location>
</feature>
<keyword evidence="2" id="KW-0812">Transmembrane</keyword>
<dbReference type="AlphaFoldDB" id="A0A1S7LKY8"/>
<keyword evidence="2" id="KW-1133">Transmembrane helix</keyword>
<proteinExistence type="predicted"/>
<evidence type="ECO:0000313" key="5">
    <source>
        <dbReference type="EMBL" id="CRH06787.1"/>
    </source>
</evidence>
<evidence type="ECO:0000256" key="2">
    <source>
        <dbReference type="SAM" id="Phobius"/>
    </source>
</evidence>
<evidence type="ECO:0000259" key="3">
    <source>
        <dbReference type="Pfam" id="PF09851"/>
    </source>
</evidence>
<accession>A0A1S7LKY8</accession>